<keyword evidence="3" id="KW-1003">Cell membrane</keyword>
<evidence type="ECO:0000256" key="3">
    <source>
        <dbReference type="ARBA" id="ARBA00022475"/>
    </source>
</evidence>
<evidence type="ECO:0000256" key="1">
    <source>
        <dbReference type="ARBA" id="ARBA00004651"/>
    </source>
</evidence>
<feature type="transmembrane region" description="Helical" evidence="7">
    <location>
        <begin position="12"/>
        <end position="39"/>
    </location>
</feature>
<feature type="transmembrane region" description="Helical" evidence="7">
    <location>
        <begin position="301"/>
        <end position="325"/>
    </location>
</feature>
<dbReference type="GO" id="GO:0005886">
    <property type="term" value="C:plasma membrane"/>
    <property type="evidence" value="ECO:0007669"/>
    <property type="project" value="UniProtKB-SubCell"/>
</dbReference>
<dbReference type="Pfam" id="PF02322">
    <property type="entry name" value="Cyt_bd_oxida_II"/>
    <property type="match status" value="1"/>
</dbReference>
<dbReference type="PANTHER" id="PTHR43141">
    <property type="entry name" value="CYTOCHROME BD2 SUBUNIT II"/>
    <property type="match status" value="1"/>
</dbReference>
<dbReference type="GO" id="GO:0016682">
    <property type="term" value="F:oxidoreductase activity, acting on diphenols and related substances as donors, oxygen as acceptor"/>
    <property type="evidence" value="ECO:0007669"/>
    <property type="project" value="TreeGrafter"/>
</dbReference>
<protein>
    <submittedName>
        <fullName evidence="8">Cytochrome d ubiquinol oxidase, subunit II</fullName>
    </submittedName>
</protein>
<dbReference type="RefSeq" id="WP_015929918.1">
    <property type="nucleotide sequence ID" value="NC_011894.1"/>
</dbReference>
<dbReference type="NCBIfam" id="TIGR00203">
    <property type="entry name" value="cydB"/>
    <property type="match status" value="1"/>
</dbReference>
<dbReference type="OrthoDB" id="9776710at2"/>
<gene>
    <name evidence="8" type="ordered locus">Mnod_3332</name>
</gene>
<proteinExistence type="inferred from homology"/>
<comment type="similarity">
    <text evidence="2">Belongs to the cytochrome ubiquinol oxidase subunit 2 family.</text>
</comment>
<sequence length="335" mass="36163">MLESLDLTIVWAFVIAFAVFAYIVMDGFDLGIGILFPAFRPGEERDTAMNSVAPVWDGNETWLVLGGGGLFAAFPLAYAVLLPALYVPIIAMLLGLIFRGVAFEFRWRDPGHRAFWDLAFTGGSVVAALSQGIALGAMLQGVAVEGRAYAGGWWDWLSPFSILVGLALVCGYALLGATWLVMRTVGPLQDRARSLSVALGVATILAIALVSAVTPFLEGKYWQRWFAMPSVLLTAQVPLLVAVASVLFFRSLARGGERAPFLIALGLFLLSFIGLGISIYPDVVPGRISIWDAASPHSSQMFMLVGASVLIPIILAYTAYSYWVFRGKVDSTGYH</sequence>
<dbReference type="AlphaFoldDB" id="B8IL67"/>
<dbReference type="GO" id="GO:0019646">
    <property type="term" value="P:aerobic electron transport chain"/>
    <property type="evidence" value="ECO:0007669"/>
    <property type="project" value="TreeGrafter"/>
</dbReference>
<keyword evidence="4 7" id="KW-0812">Transmembrane</keyword>
<dbReference type="EMBL" id="CP001349">
    <property type="protein sequence ID" value="ACL58255.1"/>
    <property type="molecule type" value="Genomic_DNA"/>
</dbReference>
<dbReference type="GO" id="GO:0070069">
    <property type="term" value="C:cytochrome complex"/>
    <property type="evidence" value="ECO:0007669"/>
    <property type="project" value="TreeGrafter"/>
</dbReference>
<dbReference type="HOGENOM" id="CLU_049294_1_0_5"/>
<organism evidence="8 9">
    <name type="scientific">Methylobacterium nodulans (strain LMG 21967 / CNCM I-2342 / ORS 2060)</name>
    <dbReference type="NCBI Taxonomy" id="460265"/>
    <lineage>
        <taxon>Bacteria</taxon>
        <taxon>Pseudomonadati</taxon>
        <taxon>Pseudomonadota</taxon>
        <taxon>Alphaproteobacteria</taxon>
        <taxon>Hyphomicrobiales</taxon>
        <taxon>Methylobacteriaceae</taxon>
        <taxon>Methylobacterium</taxon>
    </lineage>
</organism>
<feature type="transmembrane region" description="Helical" evidence="7">
    <location>
        <begin position="194"/>
        <end position="213"/>
    </location>
</feature>
<evidence type="ECO:0000313" key="9">
    <source>
        <dbReference type="Proteomes" id="UP000008207"/>
    </source>
</evidence>
<dbReference type="InterPro" id="IPR003317">
    <property type="entry name" value="Cyt-d_oxidase_su2"/>
</dbReference>
<accession>B8IL67</accession>
<dbReference type="KEGG" id="mno:Mnod_3332"/>
<evidence type="ECO:0000256" key="5">
    <source>
        <dbReference type="ARBA" id="ARBA00022989"/>
    </source>
</evidence>
<reference evidence="8 9" key="1">
    <citation type="submission" date="2009-01" db="EMBL/GenBank/DDBJ databases">
        <title>Complete sequence of chromosome of Methylobacterium nodulans ORS 2060.</title>
        <authorList>
            <consortium name="US DOE Joint Genome Institute"/>
            <person name="Lucas S."/>
            <person name="Copeland A."/>
            <person name="Lapidus A."/>
            <person name="Glavina del Rio T."/>
            <person name="Dalin E."/>
            <person name="Tice H."/>
            <person name="Bruce D."/>
            <person name="Goodwin L."/>
            <person name="Pitluck S."/>
            <person name="Sims D."/>
            <person name="Brettin T."/>
            <person name="Detter J.C."/>
            <person name="Han C."/>
            <person name="Larimer F."/>
            <person name="Land M."/>
            <person name="Hauser L."/>
            <person name="Kyrpides N."/>
            <person name="Ivanova N."/>
            <person name="Marx C.J."/>
            <person name="Richardson P."/>
        </authorList>
    </citation>
    <scope>NUCLEOTIDE SEQUENCE [LARGE SCALE GENOMIC DNA]</scope>
    <source>
        <strain evidence="9">LMG 21967 / CNCM I-2342 / ORS 2060</strain>
    </source>
</reference>
<dbReference type="STRING" id="460265.Mnod_3332"/>
<feature type="transmembrane region" description="Helical" evidence="7">
    <location>
        <begin position="84"/>
        <end position="102"/>
    </location>
</feature>
<dbReference type="GO" id="GO:0009055">
    <property type="term" value="F:electron transfer activity"/>
    <property type="evidence" value="ECO:0007669"/>
    <property type="project" value="TreeGrafter"/>
</dbReference>
<evidence type="ECO:0000256" key="2">
    <source>
        <dbReference type="ARBA" id="ARBA00007543"/>
    </source>
</evidence>
<dbReference type="eggNOG" id="COG1294">
    <property type="taxonomic scope" value="Bacteria"/>
</dbReference>
<evidence type="ECO:0000256" key="6">
    <source>
        <dbReference type="ARBA" id="ARBA00023136"/>
    </source>
</evidence>
<dbReference type="Proteomes" id="UP000008207">
    <property type="component" value="Chromosome"/>
</dbReference>
<dbReference type="PIRSF" id="PIRSF000267">
    <property type="entry name" value="Cyt_oxidse_sub2"/>
    <property type="match status" value="1"/>
</dbReference>
<evidence type="ECO:0000256" key="7">
    <source>
        <dbReference type="SAM" id="Phobius"/>
    </source>
</evidence>
<feature type="transmembrane region" description="Helical" evidence="7">
    <location>
        <begin position="225"/>
        <end position="249"/>
    </location>
</feature>
<comment type="subcellular location">
    <subcellularLocation>
        <location evidence="1">Cell membrane</location>
        <topology evidence="1">Multi-pass membrane protein</topology>
    </subcellularLocation>
</comment>
<keyword evidence="5 7" id="KW-1133">Transmembrane helix</keyword>
<evidence type="ECO:0000313" key="8">
    <source>
        <dbReference type="EMBL" id="ACL58255.1"/>
    </source>
</evidence>
<name>B8IL67_METNO</name>
<keyword evidence="9" id="KW-1185">Reference proteome</keyword>
<keyword evidence="6 7" id="KW-0472">Membrane</keyword>
<feature type="transmembrane region" description="Helical" evidence="7">
    <location>
        <begin position="114"/>
        <end position="139"/>
    </location>
</feature>
<dbReference type="PANTHER" id="PTHR43141:SF4">
    <property type="entry name" value="CYTOCHROME BD2 SUBUNIT II"/>
    <property type="match status" value="1"/>
</dbReference>
<feature type="transmembrane region" description="Helical" evidence="7">
    <location>
        <begin position="159"/>
        <end position="182"/>
    </location>
</feature>
<feature type="transmembrane region" description="Helical" evidence="7">
    <location>
        <begin position="261"/>
        <end position="281"/>
    </location>
</feature>
<evidence type="ECO:0000256" key="4">
    <source>
        <dbReference type="ARBA" id="ARBA00022692"/>
    </source>
</evidence>